<accession>A0A834WNR4</accession>
<organism evidence="2 3">
    <name type="scientific">Senna tora</name>
    <dbReference type="NCBI Taxonomy" id="362788"/>
    <lineage>
        <taxon>Eukaryota</taxon>
        <taxon>Viridiplantae</taxon>
        <taxon>Streptophyta</taxon>
        <taxon>Embryophyta</taxon>
        <taxon>Tracheophyta</taxon>
        <taxon>Spermatophyta</taxon>
        <taxon>Magnoliopsida</taxon>
        <taxon>eudicotyledons</taxon>
        <taxon>Gunneridae</taxon>
        <taxon>Pentapetalae</taxon>
        <taxon>rosids</taxon>
        <taxon>fabids</taxon>
        <taxon>Fabales</taxon>
        <taxon>Fabaceae</taxon>
        <taxon>Caesalpinioideae</taxon>
        <taxon>Cassia clade</taxon>
        <taxon>Senna</taxon>
    </lineage>
</organism>
<dbReference type="EMBL" id="JAAIUW010000006">
    <property type="protein sequence ID" value="KAF7827733.1"/>
    <property type="molecule type" value="Genomic_DNA"/>
</dbReference>
<dbReference type="Proteomes" id="UP000634136">
    <property type="component" value="Unassembled WGS sequence"/>
</dbReference>
<evidence type="ECO:0000256" key="1">
    <source>
        <dbReference type="SAM" id="MobiDB-lite"/>
    </source>
</evidence>
<feature type="region of interest" description="Disordered" evidence="1">
    <location>
        <begin position="1"/>
        <end position="29"/>
    </location>
</feature>
<gene>
    <name evidence="2" type="ORF">G2W53_018897</name>
</gene>
<reference evidence="2" key="1">
    <citation type="submission" date="2020-09" db="EMBL/GenBank/DDBJ databases">
        <title>Genome-Enabled Discovery of Anthraquinone Biosynthesis in Senna tora.</title>
        <authorList>
            <person name="Kang S.-H."/>
            <person name="Pandey R.P."/>
            <person name="Lee C.-M."/>
            <person name="Sim J.-S."/>
            <person name="Jeong J.-T."/>
            <person name="Choi B.-S."/>
            <person name="Jung M."/>
            <person name="Ginzburg D."/>
            <person name="Zhao K."/>
            <person name="Won S.Y."/>
            <person name="Oh T.-J."/>
            <person name="Yu Y."/>
            <person name="Kim N.-H."/>
            <person name="Lee O.R."/>
            <person name="Lee T.-H."/>
            <person name="Bashyal P."/>
            <person name="Kim T.-S."/>
            <person name="Lee W.-H."/>
            <person name="Kawkins C."/>
            <person name="Kim C.-K."/>
            <person name="Kim J.S."/>
            <person name="Ahn B.O."/>
            <person name="Rhee S.Y."/>
            <person name="Sohng J.K."/>
        </authorList>
    </citation>
    <scope>NUCLEOTIDE SEQUENCE</scope>
    <source>
        <tissue evidence="2">Leaf</tissue>
    </source>
</reference>
<evidence type="ECO:0000313" key="2">
    <source>
        <dbReference type="EMBL" id="KAF7827733.1"/>
    </source>
</evidence>
<keyword evidence="3" id="KW-1185">Reference proteome</keyword>
<proteinExistence type="predicted"/>
<protein>
    <submittedName>
        <fullName evidence="2">Uncharacterized protein</fullName>
    </submittedName>
</protein>
<dbReference type="AlphaFoldDB" id="A0A834WNR4"/>
<comment type="caution">
    <text evidence="2">The sequence shown here is derived from an EMBL/GenBank/DDBJ whole genome shotgun (WGS) entry which is preliminary data.</text>
</comment>
<evidence type="ECO:0000313" key="3">
    <source>
        <dbReference type="Proteomes" id="UP000634136"/>
    </source>
</evidence>
<name>A0A834WNR4_9FABA</name>
<sequence length="29" mass="2836">MAVSIPGHNRRAGAGPVDDGPAPPKTLPG</sequence>